<dbReference type="EMBL" id="MCFH01000040">
    <property type="protein sequence ID" value="ORX45340.1"/>
    <property type="molecule type" value="Genomic_DNA"/>
</dbReference>
<dbReference type="Proteomes" id="UP000193719">
    <property type="component" value="Unassembled WGS sequence"/>
</dbReference>
<evidence type="ECO:0000313" key="6">
    <source>
        <dbReference type="Proteomes" id="UP000193719"/>
    </source>
</evidence>
<dbReference type="InterPro" id="IPR001611">
    <property type="entry name" value="Leu-rich_rpt"/>
</dbReference>
<comment type="caution">
    <text evidence="5">The sequence shown here is derived from an EMBL/GenBank/DDBJ whole genome shotgun (WGS) entry which is preliminary data.</text>
</comment>
<name>A0A1Y1V1V9_9FUNG</name>
<dbReference type="OrthoDB" id="676979at2759"/>
<dbReference type="SUPFAM" id="SSF52058">
    <property type="entry name" value="L domain-like"/>
    <property type="match status" value="1"/>
</dbReference>
<dbReference type="InterPro" id="IPR051848">
    <property type="entry name" value="PGIP"/>
</dbReference>
<feature type="signal peptide" evidence="4">
    <location>
        <begin position="1"/>
        <end position="21"/>
    </location>
</feature>
<dbReference type="STRING" id="1754191.A0A1Y1V1V9"/>
<reference evidence="5 6" key="1">
    <citation type="submission" date="2016-08" db="EMBL/GenBank/DDBJ databases">
        <title>Genomes of anaerobic fungi encode conserved fungal cellulosomes for biomass hydrolysis.</title>
        <authorList>
            <consortium name="DOE Joint Genome Institute"/>
            <person name="Haitjema C.H."/>
            <person name="Gilmore S.P."/>
            <person name="Henske J.K."/>
            <person name="Solomon K.V."/>
            <person name="De Groot R."/>
            <person name="Kuo A."/>
            <person name="Mondo S.J."/>
            <person name="Salamov A.A."/>
            <person name="Labutti K."/>
            <person name="Zhao Z."/>
            <person name="Chiniquy J."/>
            <person name="Barry K."/>
            <person name="Brewer H.M."/>
            <person name="Purvine S.O."/>
            <person name="Wright A.T."/>
            <person name="Boxma B."/>
            <person name="Van Alen T."/>
            <person name="Hackstein J.H."/>
            <person name="Baker S.E."/>
            <person name="Grigoriev I.V."/>
            <person name="O'Malley M.A."/>
        </authorList>
    </citation>
    <scope>NUCLEOTIDE SEQUENCE [LARGE SCALE GENOMIC DNA]</scope>
    <source>
        <strain evidence="6">finn</strain>
    </source>
</reference>
<dbReference type="PANTHER" id="PTHR48059">
    <property type="entry name" value="POLYGALACTURONASE INHIBITOR 1"/>
    <property type="match status" value="1"/>
</dbReference>
<comment type="subcellular location">
    <subcellularLocation>
        <location evidence="1">Cell envelope</location>
    </subcellularLocation>
</comment>
<evidence type="ECO:0000313" key="5">
    <source>
        <dbReference type="EMBL" id="ORX45340.1"/>
    </source>
</evidence>
<organism evidence="5 6">
    <name type="scientific">Piromyces finnis</name>
    <dbReference type="NCBI Taxonomy" id="1754191"/>
    <lineage>
        <taxon>Eukaryota</taxon>
        <taxon>Fungi</taxon>
        <taxon>Fungi incertae sedis</taxon>
        <taxon>Chytridiomycota</taxon>
        <taxon>Chytridiomycota incertae sedis</taxon>
        <taxon>Neocallimastigomycetes</taxon>
        <taxon>Neocallimastigales</taxon>
        <taxon>Neocallimastigaceae</taxon>
        <taxon>Piromyces</taxon>
    </lineage>
</organism>
<dbReference type="PANTHER" id="PTHR48059:SF30">
    <property type="entry name" value="OS06G0587000 PROTEIN"/>
    <property type="match status" value="1"/>
</dbReference>
<dbReference type="AlphaFoldDB" id="A0A1Y1V1V9"/>
<gene>
    <name evidence="5" type="ORF">BCR36DRAFT_116435</name>
</gene>
<keyword evidence="6" id="KW-1185">Reference proteome</keyword>
<proteinExistence type="predicted"/>
<feature type="chain" id="PRO_5012801864" evidence="4">
    <location>
        <begin position="22"/>
        <end position="164"/>
    </location>
</feature>
<accession>A0A1Y1V1V9</accession>
<dbReference type="Gene3D" id="3.80.10.10">
    <property type="entry name" value="Ribonuclease Inhibitor"/>
    <property type="match status" value="1"/>
</dbReference>
<evidence type="ECO:0000256" key="2">
    <source>
        <dbReference type="ARBA" id="ARBA00022614"/>
    </source>
</evidence>
<keyword evidence="3" id="KW-0677">Repeat</keyword>
<reference evidence="5 6" key="2">
    <citation type="submission" date="2016-08" db="EMBL/GenBank/DDBJ databases">
        <title>Pervasive Adenine N6-methylation of Active Genes in Fungi.</title>
        <authorList>
            <consortium name="DOE Joint Genome Institute"/>
            <person name="Mondo S.J."/>
            <person name="Dannebaum R.O."/>
            <person name="Kuo R.C."/>
            <person name="Labutti K."/>
            <person name="Haridas S."/>
            <person name="Kuo A."/>
            <person name="Salamov A."/>
            <person name="Ahrendt S.R."/>
            <person name="Lipzen A."/>
            <person name="Sullivan W."/>
            <person name="Andreopoulos W.B."/>
            <person name="Clum A."/>
            <person name="Lindquist E."/>
            <person name="Daum C."/>
            <person name="Ramamoorthy G.K."/>
            <person name="Gryganskyi A."/>
            <person name="Culley D."/>
            <person name="Magnuson J.K."/>
            <person name="James T.Y."/>
            <person name="O'Malley M.A."/>
            <person name="Stajich J.E."/>
            <person name="Spatafora J.W."/>
            <person name="Visel A."/>
            <person name="Grigoriev I.V."/>
        </authorList>
    </citation>
    <scope>NUCLEOTIDE SEQUENCE [LARGE SCALE GENOMIC DNA]</scope>
    <source>
        <strain evidence="6">finn</strain>
    </source>
</reference>
<keyword evidence="2" id="KW-0433">Leucine-rich repeat</keyword>
<dbReference type="InterPro" id="IPR032675">
    <property type="entry name" value="LRR_dom_sf"/>
</dbReference>
<evidence type="ECO:0000256" key="4">
    <source>
        <dbReference type="SAM" id="SignalP"/>
    </source>
</evidence>
<dbReference type="FunFam" id="3.80.10.10:FF:000041">
    <property type="entry name" value="LRR receptor-like serine/threonine-protein kinase ERECTA"/>
    <property type="match status" value="1"/>
</dbReference>
<sequence length="164" mass="18334">MKDLSFILVAFSIFLFGNVLADDCSTLNSAISLFGDDLKKKFSGSNCCTYSGITCDGSGHVTEIKFDNVSTYFNDNVPEAFDKLSNLQYLTSLTLTNFRTHSLPPNIGNIKSLKTLILNENFYSCSIPDEFGKLTNLEHLEMKNNFLNGKIPDSFKNLVNLKYL</sequence>
<dbReference type="Pfam" id="PF00560">
    <property type="entry name" value="LRR_1"/>
    <property type="match status" value="1"/>
</dbReference>
<keyword evidence="4" id="KW-0732">Signal</keyword>
<evidence type="ECO:0000256" key="1">
    <source>
        <dbReference type="ARBA" id="ARBA00004196"/>
    </source>
</evidence>
<protein>
    <submittedName>
        <fullName evidence="5">L domain-like protein</fullName>
    </submittedName>
</protein>
<evidence type="ECO:0000256" key="3">
    <source>
        <dbReference type="ARBA" id="ARBA00022737"/>
    </source>
</evidence>